<keyword evidence="1" id="KW-0472">Membrane</keyword>
<protein>
    <recommendedName>
        <fullName evidence="4">Secreted protein</fullName>
    </recommendedName>
</protein>
<keyword evidence="3" id="KW-1185">Reference proteome</keyword>
<reference evidence="2 3" key="1">
    <citation type="submission" date="2024-06" db="EMBL/GenBank/DDBJ databases">
        <title>The Natural Products Discovery Center: Release of the First 8490 Sequenced Strains for Exploring Actinobacteria Biosynthetic Diversity.</title>
        <authorList>
            <person name="Kalkreuter E."/>
            <person name="Kautsar S.A."/>
            <person name="Yang D."/>
            <person name="Bader C.D."/>
            <person name="Teijaro C.N."/>
            <person name="Fluegel L."/>
            <person name="Davis C.M."/>
            <person name="Simpson J.R."/>
            <person name="Lauterbach L."/>
            <person name="Steele A.D."/>
            <person name="Gui C."/>
            <person name="Meng S."/>
            <person name="Li G."/>
            <person name="Viehrig K."/>
            <person name="Ye F."/>
            <person name="Su P."/>
            <person name="Kiefer A.F."/>
            <person name="Nichols A."/>
            <person name="Cepeda A.J."/>
            <person name="Yan W."/>
            <person name="Fan B."/>
            <person name="Jiang Y."/>
            <person name="Adhikari A."/>
            <person name="Zheng C.-J."/>
            <person name="Schuster L."/>
            <person name="Cowan T.M."/>
            <person name="Smanski M.J."/>
            <person name="Chevrette M.G."/>
            <person name="De Carvalho L.P.S."/>
            <person name="Shen B."/>
        </authorList>
    </citation>
    <scope>NUCLEOTIDE SEQUENCE [LARGE SCALE GENOMIC DNA]</scope>
    <source>
        <strain evidence="2 3">NPDC045974</strain>
    </source>
</reference>
<feature type="transmembrane region" description="Helical" evidence="1">
    <location>
        <begin position="27"/>
        <end position="47"/>
    </location>
</feature>
<keyword evidence="1" id="KW-1133">Transmembrane helix</keyword>
<evidence type="ECO:0000256" key="1">
    <source>
        <dbReference type="SAM" id="Phobius"/>
    </source>
</evidence>
<evidence type="ECO:0000313" key="3">
    <source>
        <dbReference type="Proteomes" id="UP001551329"/>
    </source>
</evidence>
<evidence type="ECO:0008006" key="4">
    <source>
        <dbReference type="Google" id="ProtNLM"/>
    </source>
</evidence>
<comment type="caution">
    <text evidence="2">The sequence shown here is derived from an EMBL/GenBank/DDBJ whole genome shotgun (WGS) entry which is preliminary data.</text>
</comment>
<keyword evidence="1" id="KW-0812">Transmembrane</keyword>
<sequence length="378" mass="40273">MPAHEVGDWGGAGMSDSAWARFRRHRWLPQATLVLLFVALTAGFVLVRAEQRDRHNDDALARSCGGVLPRKDASKLLADDAWWTLRTGPGPRGLVSCTLGGDGEDDPWFTVTAEPVLDPPLKGVRVEHVIGRSAYEDEPDWAREHQRADQLVTVPCPNGLPGYARPVTSFRVHASTNSPANEWLGALVAAVAEDVRADGRCGGAAVRDTDVRPVTPPPQEEAPDALPAECAWFRPALLGSALKGAGQSAHGATHTWAEACSTTVSKPGAAGGVVVSSASWWGEVLPEVRTEYGRELALAGRGGQPTAGTPAKTTTRTTTYELAVWAESRCAGGRTLHRLGLEGTDRELLAARADSLLARYLDASGDCRDTKVLGKVWG</sequence>
<gene>
    <name evidence="2" type="ORF">AB0A88_17140</name>
</gene>
<dbReference type="RefSeq" id="WP_360019684.1">
    <property type="nucleotide sequence ID" value="NZ_JBEZAE010000009.1"/>
</dbReference>
<dbReference type="EMBL" id="JBEZAE010000009">
    <property type="protein sequence ID" value="MEU7071849.1"/>
    <property type="molecule type" value="Genomic_DNA"/>
</dbReference>
<proteinExistence type="predicted"/>
<evidence type="ECO:0000313" key="2">
    <source>
        <dbReference type="EMBL" id="MEU7071849.1"/>
    </source>
</evidence>
<name>A0ABV3CAQ1_9ACTN</name>
<dbReference type="Proteomes" id="UP001551329">
    <property type="component" value="Unassembled WGS sequence"/>
</dbReference>
<organism evidence="2 3">
    <name type="scientific">Streptomyces narbonensis</name>
    <dbReference type="NCBI Taxonomy" id="67333"/>
    <lineage>
        <taxon>Bacteria</taxon>
        <taxon>Bacillati</taxon>
        <taxon>Actinomycetota</taxon>
        <taxon>Actinomycetes</taxon>
        <taxon>Kitasatosporales</taxon>
        <taxon>Streptomycetaceae</taxon>
        <taxon>Streptomyces</taxon>
    </lineage>
</organism>
<accession>A0ABV3CAQ1</accession>